<accession>A0A177B2V9</accession>
<reference evidence="1 2" key="1">
    <citation type="submission" date="2016-04" db="EMBL/GenBank/DDBJ databases">
        <title>The genome of Intoshia linei affirms orthonectids as highly simplified spiralians.</title>
        <authorList>
            <person name="Mikhailov K.V."/>
            <person name="Slusarev G.S."/>
            <person name="Nikitin M.A."/>
            <person name="Logacheva M.D."/>
            <person name="Penin A."/>
            <person name="Aleoshin V."/>
            <person name="Panchin Y.V."/>
        </authorList>
    </citation>
    <scope>NUCLEOTIDE SEQUENCE [LARGE SCALE GENOMIC DNA]</scope>
    <source>
        <strain evidence="1">Intl2013</strain>
        <tissue evidence="1">Whole animal</tissue>
    </source>
</reference>
<comment type="caution">
    <text evidence="1">The sequence shown here is derived from an EMBL/GenBank/DDBJ whole genome shotgun (WGS) entry which is preliminary data.</text>
</comment>
<dbReference type="AlphaFoldDB" id="A0A177B2V9"/>
<protein>
    <submittedName>
        <fullName evidence="1">Uncharacterized protein</fullName>
    </submittedName>
</protein>
<keyword evidence="2" id="KW-1185">Reference proteome</keyword>
<dbReference type="EMBL" id="LWCA01000414">
    <property type="protein sequence ID" value="OAF68627.1"/>
    <property type="molecule type" value="Genomic_DNA"/>
</dbReference>
<proteinExistence type="predicted"/>
<evidence type="ECO:0000313" key="1">
    <source>
        <dbReference type="EMBL" id="OAF68627.1"/>
    </source>
</evidence>
<evidence type="ECO:0000313" key="2">
    <source>
        <dbReference type="Proteomes" id="UP000078046"/>
    </source>
</evidence>
<sequence length="37" mass="4187">MLPSLFDSYGKLIPEVEDGMAQFEIMLSLEIDKPDDV</sequence>
<name>A0A177B2V9_9BILA</name>
<organism evidence="1 2">
    <name type="scientific">Intoshia linei</name>
    <dbReference type="NCBI Taxonomy" id="1819745"/>
    <lineage>
        <taxon>Eukaryota</taxon>
        <taxon>Metazoa</taxon>
        <taxon>Spiralia</taxon>
        <taxon>Lophotrochozoa</taxon>
        <taxon>Mesozoa</taxon>
        <taxon>Orthonectida</taxon>
        <taxon>Rhopaluridae</taxon>
        <taxon>Intoshia</taxon>
    </lineage>
</organism>
<gene>
    <name evidence="1" type="ORF">A3Q56_03633</name>
</gene>
<dbReference type="Proteomes" id="UP000078046">
    <property type="component" value="Unassembled WGS sequence"/>
</dbReference>